<evidence type="ECO:0000313" key="10">
    <source>
        <dbReference type="EMBL" id="EFB19909.1"/>
    </source>
</evidence>
<dbReference type="PROSITE" id="PS00237">
    <property type="entry name" value="G_PROTEIN_RECEP_F1_1"/>
    <property type="match status" value="1"/>
</dbReference>
<gene>
    <name evidence="10" type="ORF">PANDA_022014</name>
</gene>
<proteinExistence type="inferred from homology"/>
<dbReference type="FunFam" id="1.20.1070.10:FF:000408">
    <property type="entry name" value="Olfactory receptor 59"/>
    <property type="match status" value="1"/>
</dbReference>
<evidence type="ECO:0000256" key="8">
    <source>
        <dbReference type="SAM" id="Phobius"/>
    </source>
</evidence>
<dbReference type="EMBL" id="GL195512">
    <property type="protein sequence ID" value="EFB19909.1"/>
    <property type="molecule type" value="Genomic_DNA"/>
</dbReference>
<keyword evidence="7" id="KW-0807">Transducer</keyword>
<dbReference type="SUPFAM" id="SSF81321">
    <property type="entry name" value="Family A G protein-coupled receptor-like"/>
    <property type="match status" value="1"/>
</dbReference>
<dbReference type="InterPro" id="IPR000276">
    <property type="entry name" value="GPCR_Rhodpsn"/>
</dbReference>
<dbReference type="PRINTS" id="PR00237">
    <property type="entry name" value="GPCRRHODOPSN"/>
</dbReference>
<keyword evidence="3 8" id="KW-1133">Transmembrane helix</keyword>
<dbReference type="GO" id="GO:0016020">
    <property type="term" value="C:membrane"/>
    <property type="evidence" value="ECO:0007669"/>
    <property type="project" value="UniProtKB-SubCell"/>
</dbReference>
<feature type="transmembrane region" description="Helical" evidence="8">
    <location>
        <begin position="26"/>
        <end position="48"/>
    </location>
</feature>
<dbReference type="InterPro" id="IPR017452">
    <property type="entry name" value="GPCR_Rhodpsn_7TM"/>
</dbReference>
<keyword evidence="6 7" id="KW-0675">Receptor</keyword>
<feature type="transmembrane region" description="Helical" evidence="8">
    <location>
        <begin position="132"/>
        <end position="151"/>
    </location>
</feature>
<accession>D2I7Q6</accession>
<feature type="transmembrane region" description="Helical" evidence="8">
    <location>
        <begin position="60"/>
        <end position="78"/>
    </location>
</feature>
<sequence>MDPGNYTGILGLQLLGFSEKPELQPLIFGLFLSMYLITVFGNLLFILVVGSDSHLHTPMYFFLANLSFADICFTSTTVPKMLWNIQTQSKVITYAGCLMQMCFLMIFSVLDIYLLAVMAYDRFAAICHPLHYMVIMNFWLCGLMVLVSWILNVLHSLL</sequence>
<comment type="similarity">
    <text evidence="7">Belongs to the G-protein coupled receptor 1 family.</text>
</comment>
<feature type="transmembrane region" description="Helical" evidence="8">
    <location>
        <begin position="98"/>
        <end position="120"/>
    </location>
</feature>
<reference evidence="10" key="1">
    <citation type="journal article" date="2010" name="Nature">
        <title>The sequence and de novo assembly of the giant panda genome.</title>
        <authorList>
            <person name="Li R."/>
            <person name="Fan W."/>
            <person name="Tian G."/>
            <person name="Zhu H."/>
            <person name="He L."/>
            <person name="Cai J."/>
            <person name="Huang Q."/>
            <person name="Cai Q."/>
            <person name="Li B."/>
            <person name="Bai Y."/>
            <person name="Zhang Z."/>
            <person name="Zhang Y."/>
            <person name="Wang W."/>
            <person name="Li J."/>
            <person name="Wei F."/>
            <person name="Li H."/>
            <person name="Jian M."/>
            <person name="Li J."/>
            <person name="Zhang Z."/>
            <person name="Nielsen R."/>
            <person name="Li D."/>
            <person name="Gu W."/>
            <person name="Yang Z."/>
            <person name="Xuan Z."/>
            <person name="Ryder O.A."/>
            <person name="Leung F.C."/>
            <person name="Zhou Y."/>
            <person name="Cao J."/>
            <person name="Sun X."/>
            <person name="Fu Y."/>
            <person name="Fang X."/>
            <person name="Guo X."/>
            <person name="Wang B."/>
            <person name="Hou R."/>
            <person name="Shen F."/>
            <person name="Mu B."/>
            <person name="Ni P."/>
            <person name="Lin R."/>
            <person name="Qian W."/>
            <person name="Wang G."/>
            <person name="Yu C."/>
            <person name="Nie W."/>
            <person name="Wang J."/>
            <person name="Wu Z."/>
            <person name="Liang H."/>
            <person name="Min J."/>
            <person name="Wu Q."/>
            <person name="Cheng S."/>
            <person name="Ruan J."/>
            <person name="Wang M."/>
            <person name="Shi Z."/>
            <person name="Wen M."/>
            <person name="Liu B."/>
            <person name="Ren X."/>
            <person name="Zheng H."/>
            <person name="Dong D."/>
            <person name="Cook K."/>
            <person name="Shan G."/>
            <person name="Zhang H."/>
            <person name="Kosiol C."/>
            <person name="Xie X."/>
            <person name="Lu Z."/>
            <person name="Zheng H."/>
            <person name="Li Y."/>
            <person name="Steiner C.C."/>
            <person name="Lam T.T."/>
            <person name="Lin S."/>
            <person name="Zhang Q."/>
            <person name="Li G."/>
            <person name="Tian J."/>
            <person name="Gong T."/>
            <person name="Liu H."/>
            <person name="Zhang D."/>
            <person name="Fang L."/>
            <person name="Ye C."/>
            <person name="Zhang J."/>
            <person name="Hu W."/>
            <person name="Xu A."/>
            <person name="Ren Y."/>
            <person name="Zhang G."/>
            <person name="Bruford M.W."/>
            <person name="Li Q."/>
            <person name="Ma L."/>
            <person name="Guo Y."/>
            <person name="An N."/>
            <person name="Hu Y."/>
            <person name="Zheng Y."/>
            <person name="Shi Y."/>
            <person name="Li Z."/>
            <person name="Liu Q."/>
            <person name="Chen Y."/>
            <person name="Zhao J."/>
            <person name="Qu N."/>
            <person name="Zhao S."/>
            <person name="Tian F."/>
            <person name="Wang X."/>
            <person name="Wang H."/>
            <person name="Xu L."/>
            <person name="Liu X."/>
            <person name="Vinar T."/>
            <person name="Wang Y."/>
            <person name="Lam T.W."/>
            <person name="Yiu S.M."/>
            <person name="Liu S."/>
            <person name="Zhang H."/>
            <person name="Li D."/>
            <person name="Huang Y."/>
            <person name="Wang X."/>
            <person name="Yang G."/>
            <person name="Jiang Z."/>
            <person name="Wang J."/>
            <person name="Qin N."/>
            <person name="Li L."/>
            <person name="Li J."/>
            <person name="Bolund L."/>
            <person name="Kristiansen K."/>
            <person name="Wong G.K."/>
            <person name="Olson M."/>
            <person name="Zhang X."/>
            <person name="Li S."/>
            <person name="Yang H."/>
            <person name="Wang J."/>
            <person name="Wang J."/>
        </authorList>
    </citation>
    <scope>NUCLEOTIDE SEQUENCE [LARGE SCALE GENOMIC DNA]</scope>
</reference>
<name>D2I7Q6_AILME</name>
<evidence type="ECO:0000256" key="7">
    <source>
        <dbReference type="RuleBase" id="RU000688"/>
    </source>
</evidence>
<keyword evidence="2 7" id="KW-0812">Transmembrane</keyword>
<evidence type="ECO:0000256" key="2">
    <source>
        <dbReference type="ARBA" id="ARBA00022692"/>
    </source>
</evidence>
<protein>
    <recommendedName>
        <fullName evidence="9">G-protein coupled receptors family 1 profile domain-containing protein</fullName>
    </recommendedName>
</protein>
<dbReference type="PANTHER" id="PTHR48001">
    <property type="entry name" value="OLFACTORY RECEPTOR"/>
    <property type="match status" value="1"/>
</dbReference>
<evidence type="ECO:0000256" key="5">
    <source>
        <dbReference type="ARBA" id="ARBA00023136"/>
    </source>
</evidence>
<evidence type="ECO:0000256" key="1">
    <source>
        <dbReference type="ARBA" id="ARBA00004370"/>
    </source>
</evidence>
<feature type="domain" description="G-protein coupled receptors family 1 profile" evidence="9">
    <location>
        <begin position="41"/>
        <end position="158"/>
    </location>
</feature>
<evidence type="ECO:0000256" key="6">
    <source>
        <dbReference type="ARBA" id="ARBA00023170"/>
    </source>
</evidence>
<dbReference type="Pfam" id="PF00001">
    <property type="entry name" value="7tm_1"/>
    <property type="match status" value="1"/>
</dbReference>
<comment type="subcellular location">
    <subcellularLocation>
        <location evidence="1">Membrane</location>
    </subcellularLocation>
</comment>
<dbReference type="InParanoid" id="D2I7Q6"/>
<evidence type="ECO:0000256" key="3">
    <source>
        <dbReference type="ARBA" id="ARBA00022989"/>
    </source>
</evidence>
<organism evidence="10">
    <name type="scientific">Ailuropoda melanoleuca</name>
    <name type="common">Giant panda</name>
    <dbReference type="NCBI Taxonomy" id="9646"/>
    <lineage>
        <taxon>Eukaryota</taxon>
        <taxon>Metazoa</taxon>
        <taxon>Chordata</taxon>
        <taxon>Craniata</taxon>
        <taxon>Vertebrata</taxon>
        <taxon>Euteleostomi</taxon>
        <taxon>Mammalia</taxon>
        <taxon>Eutheria</taxon>
        <taxon>Laurasiatheria</taxon>
        <taxon>Carnivora</taxon>
        <taxon>Caniformia</taxon>
        <taxon>Ursidae</taxon>
        <taxon>Ailuropoda</taxon>
    </lineage>
</organism>
<feature type="non-terminal residue" evidence="10">
    <location>
        <position position="158"/>
    </location>
</feature>
<dbReference type="AlphaFoldDB" id="D2I7Q6"/>
<evidence type="ECO:0000259" key="9">
    <source>
        <dbReference type="PROSITE" id="PS50262"/>
    </source>
</evidence>
<dbReference type="GO" id="GO:0004930">
    <property type="term" value="F:G protein-coupled receptor activity"/>
    <property type="evidence" value="ECO:0007669"/>
    <property type="project" value="UniProtKB-KW"/>
</dbReference>
<keyword evidence="4 7" id="KW-0297">G-protein coupled receptor</keyword>
<keyword evidence="5 8" id="KW-0472">Membrane</keyword>
<evidence type="ECO:0000256" key="4">
    <source>
        <dbReference type="ARBA" id="ARBA00023040"/>
    </source>
</evidence>
<dbReference type="PROSITE" id="PS50262">
    <property type="entry name" value="G_PROTEIN_RECEP_F1_2"/>
    <property type="match status" value="1"/>
</dbReference>
<dbReference type="Gene3D" id="1.20.1070.10">
    <property type="entry name" value="Rhodopsin 7-helix transmembrane proteins"/>
    <property type="match status" value="1"/>
</dbReference>